<proteinExistence type="predicted"/>
<dbReference type="KEGG" id="pmar:B0X71_15190"/>
<sequence>MHIIFGGAYNGKREYVKRQLTGCRYSWYEGKLPDKADGLPVIAGVEQWIKQQLEAGSTENAVARDALKAVQDNQIWILTDLHRGIVPIDPLERKMRDATGRLYQRLFSQAAGVTRIWYGIPQILKGDEPLEDLYKNRR</sequence>
<dbReference type="SUPFAM" id="SSF52540">
    <property type="entry name" value="P-loop containing nucleoside triphosphate hydrolases"/>
    <property type="match status" value="1"/>
</dbReference>
<dbReference type="Proteomes" id="UP000188184">
    <property type="component" value="Chromosome"/>
</dbReference>
<reference evidence="1 2" key="1">
    <citation type="submission" date="2017-02" db="EMBL/GenBank/DDBJ databases">
        <title>The complete genomic sequence of a novel cold adapted crude oil-degrading bacterium Planococcus qaidamina Y42.</title>
        <authorList>
            <person name="Yang R."/>
        </authorList>
    </citation>
    <scope>NUCLEOTIDE SEQUENCE [LARGE SCALE GENOMIC DNA]</scope>
    <source>
        <strain evidence="1 2">Y42</strain>
    </source>
</reference>
<dbReference type="OrthoDB" id="1766664at2"/>
<protein>
    <submittedName>
        <fullName evidence="1">Uncharacterized protein</fullName>
    </submittedName>
</protein>
<organism evidence="1 2">
    <name type="scientific">Planococcus lenghuensis</name>
    <dbReference type="NCBI Taxonomy" id="2213202"/>
    <lineage>
        <taxon>Bacteria</taxon>
        <taxon>Bacillati</taxon>
        <taxon>Bacillota</taxon>
        <taxon>Bacilli</taxon>
        <taxon>Bacillales</taxon>
        <taxon>Caryophanaceae</taxon>
        <taxon>Planococcus</taxon>
    </lineage>
</organism>
<dbReference type="UniPathway" id="UPA00148">
    <property type="reaction ID" value="UER00236"/>
</dbReference>
<dbReference type="GO" id="GO:0009236">
    <property type="term" value="P:cobalamin biosynthetic process"/>
    <property type="evidence" value="ECO:0007669"/>
    <property type="project" value="UniProtKB-UniPathway"/>
</dbReference>
<dbReference type="RefSeq" id="WP_077590201.1">
    <property type="nucleotide sequence ID" value="NZ_CP019640.1"/>
</dbReference>
<name>A0A1Q2L1H7_9BACL</name>
<accession>A0A1Q2L1H7</accession>
<keyword evidence="2" id="KW-1185">Reference proteome</keyword>
<evidence type="ECO:0000313" key="2">
    <source>
        <dbReference type="Proteomes" id="UP000188184"/>
    </source>
</evidence>
<dbReference type="InterPro" id="IPR027417">
    <property type="entry name" value="P-loop_NTPase"/>
</dbReference>
<dbReference type="Gene3D" id="3.40.50.300">
    <property type="entry name" value="P-loop containing nucleotide triphosphate hydrolases"/>
    <property type="match status" value="1"/>
</dbReference>
<evidence type="ECO:0000313" key="1">
    <source>
        <dbReference type="EMBL" id="AQQ54310.1"/>
    </source>
</evidence>
<gene>
    <name evidence="1" type="ORF">B0X71_15190</name>
</gene>
<dbReference type="AlphaFoldDB" id="A0A1Q2L1H7"/>
<dbReference type="EMBL" id="CP019640">
    <property type="protein sequence ID" value="AQQ54310.1"/>
    <property type="molecule type" value="Genomic_DNA"/>
</dbReference>